<sequence>MPGSLERLGPARVVKRNEESTHHELRRAIRTKNGHYYVEQYSDNAVGITVQVSDKGPNKRARITSDVKLRSFLYFWGNGQRSGLFLSAGQRFIA</sequence>
<accession>A0A834I3P4</accession>
<evidence type="ECO:0000313" key="2">
    <source>
        <dbReference type="EMBL" id="KAF7273369.1"/>
    </source>
</evidence>
<gene>
    <name evidence="2" type="ORF">GWI33_013921</name>
</gene>
<comment type="caution">
    <text evidence="2">The sequence shown here is derived from an EMBL/GenBank/DDBJ whole genome shotgun (WGS) entry which is preliminary data.</text>
</comment>
<evidence type="ECO:0000313" key="3">
    <source>
        <dbReference type="Proteomes" id="UP000625711"/>
    </source>
</evidence>
<proteinExistence type="predicted"/>
<organism evidence="2 3">
    <name type="scientific">Rhynchophorus ferrugineus</name>
    <name type="common">Red palm weevil</name>
    <name type="synonym">Curculio ferrugineus</name>
    <dbReference type="NCBI Taxonomy" id="354439"/>
    <lineage>
        <taxon>Eukaryota</taxon>
        <taxon>Metazoa</taxon>
        <taxon>Ecdysozoa</taxon>
        <taxon>Arthropoda</taxon>
        <taxon>Hexapoda</taxon>
        <taxon>Insecta</taxon>
        <taxon>Pterygota</taxon>
        <taxon>Neoptera</taxon>
        <taxon>Endopterygota</taxon>
        <taxon>Coleoptera</taxon>
        <taxon>Polyphaga</taxon>
        <taxon>Cucujiformia</taxon>
        <taxon>Curculionidae</taxon>
        <taxon>Dryophthorinae</taxon>
        <taxon>Rhynchophorus</taxon>
    </lineage>
</organism>
<keyword evidence="3" id="KW-1185">Reference proteome</keyword>
<dbReference type="AlphaFoldDB" id="A0A834I3P4"/>
<evidence type="ECO:0000256" key="1">
    <source>
        <dbReference type="SAM" id="MobiDB-lite"/>
    </source>
</evidence>
<name>A0A834I3P4_RHYFE</name>
<feature type="region of interest" description="Disordered" evidence="1">
    <location>
        <begin position="1"/>
        <end position="26"/>
    </location>
</feature>
<feature type="compositionally biased region" description="Basic and acidic residues" evidence="1">
    <location>
        <begin position="15"/>
        <end position="26"/>
    </location>
</feature>
<dbReference type="Proteomes" id="UP000625711">
    <property type="component" value="Unassembled WGS sequence"/>
</dbReference>
<protein>
    <submittedName>
        <fullName evidence="2">Uncharacterized protein</fullName>
    </submittedName>
</protein>
<reference evidence="2" key="1">
    <citation type="submission" date="2020-08" db="EMBL/GenBank/DDBJ databases">
        <title>Genome sequencing and assembly of the red palm weevil Rhynchophorus ferrugineus.</title>
        <authorList>
            <person name="Dias G.B."/>
            <person name="Bergman C.M."/>
            <person name="Manee M."/>
        </authorList>
    </citation>
    <scope>NUCLEOTIDE SEQUENCE</scope>
    <source>
        <strain evidence="2">AA-2017</strain>
        <tissue evidence="2">Whole larva</tissue>
    </source>
</reference>
<dbReference type="EMBL" id="JAACXV010013464">
    <property type="protein sequence ID" value="KAF7273369.1"/>
    <property type="molecule type" value="Genomic_DNA"/>
</dbReference>